<dbReference type="SMART" id="SM00448">
    <property type="entry name" value="REC"/>
    <property type="match status" value="1"/>
</dbReference>
<proteinExistence type="predicted"/>
<feature type="domain" description="Response regulatory" evidence="7">
    <location>
        <begin position="5"/>
        <end position="121"/>
    </location>
</feature>
<evidence type="ECO:0000256" key="3">
    <source>
        <dbReference type="ARBA" id="ARBA00023015"/>
    </source>
</evidence>
<organism evidence="8 9">
    <name type="scientific">Actinoplanes utahensis</name>
    <dbReference type="NCBI Taxonomy" id="1869"/>
    <lineage>
        <taxon>Bacteria</taxon>
        <taxon>Bacillati</taxon>
        <taxon>Actinomycetota</taxon>
        <taxon>Actinomycetes</taxon>
        <taxon>Micromonosporales</taxon>
        <taxon>Micromonosporaceae</taxon>
        <taxon>Actinoplanes</taxon>
    </lineage>
</organism>
<dbReference type="STRING" id="1869.MB27_02995"/>
<gene>
    <name evidence="8" type="ORF">MB27_02995</name>
</gene>
<dbReference type="AlphaFoldDB" id="A0A0A6UWM7"/>
<comment type="caution">
    <text evidence="8">The sequence shown here is derived from an EMBL/GenBank/DDBJ whole genome shotgun (WGS) entry which is preliminary data.</text>
</comment>
<name>A0A0A6UWM7_ACTUT</name>
<evidence type="ECO:0000256" key="5">
    <source>
        <dbReference type="ARBA" id="ARBA00023163"/>
    </source>
</evidence>
<evidence type="ECO:0000256" key="2">
    <source>
        <dbReference type="ARBA" id="ARBA00023012"/>
    </source>
</evidence>
<evidence type="ECO:0000259" key="7">
    <source>
        <dbReference type="PROSITE" id="PS50110"/>
    </source>
</evidence>
<dbReference type="GO" id="GO:0006355">
    <property type="term" value="P:regulation of DNA-templated transcription"/>
    <property type="evidence" value="ECO:0007669"/>
    <property type="project" value="TreeGrafter"/>
</dbReference>
<dbReference type="PROSITE" id="PS50110">
    <property type="entry name" value="RESPONSE_REGULATORY"/>
    <property type="match status" value="1"/>
</dbReference>
<sequence>MQPPTVLIADDDEGVRELLAFKLRAAGYRTLEADDGRTALALAVNERPQLVLLDVGMPGLDGLGFCYELHSSPQTAGIPVIIISGRGAAADVLLGHMSGAEDYLVKPFSPAELLRRVERLVPLEG</sequence>
<dbReference type="GO" id="GO:0000976">
    <property type="term" value="F:transcription cis-regulatory region binding"/>
    <property type="evidence" value="ECO:0007669"/>
    <property type="project" value="TreeGrafter"/>
</dbReference>
<dbReference type="Pfam" id="PF00072">
    <property type="entry name" value="Response_reg"/>
    <property type="match status" value="1"/>
</dbReference>
<keyword evidence="9" id="KW-1185">Reference proteome</keyword>
<dbReference type="GO" id="GO:0005829">
    <property type="term" value="C:cytosol"/>
    <property type="evidence" value="ECO:0007669"/>
    <property type="project" value="TreeGrafter"/>
</dbReference>
<protein>
    <submittedName>
        <fullName evidence="8">Response regulator receiver protein</fullName>
    </submittedName>
</protein>
<keyword evidence="4" id="KW-0238">DNA-binding</keyword>
<accession>A0A0A6UWM7</accession>
<dbReference type="InterPro" id="IPR039420">
    <property type="entry name" value="WalR-like"/>
</dbReference>
<reference evidence="8 9" key="1">
    <citation type="submission" date="2014-10" db="EMBL/GenBank/DDBJ databases">
        <title>Draft genome sequence of Actinoplanes utahensis NRRL 12052.</title>
        <authorList>
            <person name="Velasco-Bucheli B."/>
            <person name="del Cerro C."/>
            <person name="Hormigo D."/>
            <person name="Garcia J.L."/>
            <person name="Acebal C."/>
            <person name="Arroyo M."/>
            <person name="de la Mata I."/>
        </authorList>
    </citation>
    <scope>NUCLEOTIDE SEQUENCE [LARGE SCALE GENOMIC DNA]</scope>
    <source>
        <strain evidence="8 9">NRRL 12052</strain>
    </source>
</reference>
<dbReference type="PANTHER" id="PTHR48111">
    <property type="entry name" value="REGULATOR OF RPOS"/>
    <property type="match status" value="1"/>
</dbReference>
<evidence type="ECO:0000256" key="4">
    <source>
        <dbReference type="ARBA" id="ARBA00023125"/>
    </source>
</evidence>
<dbReference type="GO" id="GO:0000156">
    <property type="term" value="F:phosphorelay response regulator activity"/>
    <property type="evidence" value="ECO:0007669"/>
    <property type="project" value="TreeGrafter"/>
</dbReference>
<dbReference type="Proteomes" id="UP000054537">
    <property type="component" value="Unassembled WGS sequence"/>
</dbReference>
<keyword evidence="3" id="KW-0805">Transcription regulation</keyword>
<keyword evidence="1 6" id="KW-0597">Phosphoprotein</keyword>
<evidence type="ECO:0000256" key="6">
    <source>
        <dbReference type="PROSITE-ProRule" id="PRU00169"/>
    </source>
</evidence>
<dbReference type="InterPro" id="IPR001789">
    <property type="entry name" value="Sig_transdc_resp-reg_receiver"/>
</dbReference>
<dbReference type="Gene3D" id="3.40.50.2300">
    <property type="match status" value="1"/>
</dbReference>
<dbReference type="InterPro" id="IPR011006">
    <property type="entry name" value="CheY-like_superfamily"/>
</dbReference>
<dbReference type="GO" id="GO:0032993">
    <property type="term" value="C:protein-DNA complex"/>
    <property type="evidence" value="ECO:0007669"/>
    <property type="project" value="TreeGrafter"/>
</dbReference>
<dbReference type="eggNOG" id="COG0745">
    <property type="taxonomic scope" value="Bacteria"/>
</dbReference>
<evidence type="ECO:0000313" key="8">
    <source>
        <dbReference type="EMBL" id="KHD78799.1"/>
    </source>
</evidence>
<keyword evidence="2" id="KW-0902">Two-component regulatory system</keyword>
<evidence type="ECO:0000256" key="1">
    <source>
        <dbReference type="ARBA" id="ARBA00022553"/>
    </source>
</evidence>
<dbReference type="SUPFAM" id="SSF52172">
    <property type="entry name" value="CheY-like"/>
    <property type="match status" value="1"/>
</dbReference>
<feature type="modified residue" description="4-aspartylphosphate" evidence="6">
    <location>
        <position position="54"/>
    </location>
</feature>
<evidence type="ECO:0000313" key="9">
    <source>
        <dbReference type="Proteomes" id="UP000054537"/>
    </source>
</evidence>
<keyword evidence="5" id="KW-0804">Transcription</keyword>
<dbReference type="PANTHER" id="PTHR48111:SF1">
    <property type="entry name" value="TWO-COMPONENT RESPONSE REGULATOR ORR33"/>
    <property type="match status" value="1"/>
</dbReference>
<dbReference type="EMBL" id="JRTT01000003">
    <property type="protein sequence ID" value="KHD78799.1"/>
    <property type="molecule type" value="Genomic_DNA"/>
</dbReference>